<feature type="domain" description="Antitoxin VbhA" evidence="3">
    <location>
        <begin position="59"/>
        <end position="105"/>
    </location>
</feature>
<gene>
    <name evidence="4" type="ORF">GCM10023175_53720</name>
</gene>
<comment type="function">
    <text evidence="2">Antitoxin component of a type II toxin-antitoxin (TA) system.</text>
</comment>
<comment type="caution">
    <text evidence="4">The sequence shown here is derived from an EMBL/GenBank/DDBJ whole genome shotgun (WGS) entry which is preliminary data.</text>
</comment>
<accession>A0ABP8RZV1</accession>
<evidence type="ECO:0000313" key="4">
    <source>
        <dbReference type="EMBL" id="GAA4554822.1"/>
    </source>
</evidence>
<dbReference type="Proteomes" id="UP001501598">
    <property type="component" value="Unassembled WGS sequence"/>
</dbReference>
<dbReference type="Gene3D" id="1.10.8.1050">
    <property type="entry name" value="Antitoxin VbhA-like"/>
    <property type="match status" value="1"/>
</dbReference>
<reference evidence="5" key="1">
    <citation type="journal article" date="2019" name="Int. J. Syst. Evol. Microbiol.">
        <title>The Global Catalogue of Microorganisms (GCM) 10K type strain sequencing project: providing services to taxonomists for standard genome sequencing and annotation.</title>
        <authorList>
            <consortium name="The Broad Institute Genomics Platform"/>
            <consortium name="The Broad Institute Genome Sequencing Center for Infectious Disease"/>
            <person name="Wu L."/>
            <person name="Ma J."/>
        </authorList>
    </citation>
    <scope>NUCLEOTIDE SEQUENCE [LARGE SCALE GENOMIC DNA]</scope>
    <source>
        <strain evidence="5">JCM 17906</strain>
    </source>
</reference>
<sequence length="108" mass="11858">MLTPEILSVRELRAGLAGVLKQVQQPGAEPVFVGPHRKAEAVVMSVSQYEQLQQAAAVRREAVAEALASVRAEGLEPSDEGLKMFEAIAEGRMTPEEAREQTLARYRR</sequence>
<dbReference type="CDD" id="cd11586">
    <property type="entry name" value="VbhA_like"/>
    <property type="match status" value="1"/>
</dbReference>
<dbReference type="Pfam" id="PF02604">
    <property type="entry name" value="PhdYeFM_antitox"/>
    <property type="match status" value="1"/>
</dbReference>
<organism evidence="4 5">
    <name type="scientific">Pseudonocardia xishanensis</name>
    <dbReference type="NCBI Taxonomy" id="630995"/>
    <lineage>
        <taxon>Bacteria</taxon>
        <taxon>Bacillati</taxon>
        <taxon>Actinomycetota</taxon>
        <taxon>Actinomycetes</taxon>
        <taxon>Pseudonocardiales</taxon>
        <taxon>Pseudonocardiaceae</taxon>
        <taxon>Pseudonocardia</taxon>
    </lineage>
</organism>
<dbReference type="InterPro" id="IPR006442">
    <property type="entry name" value="Antitoxin_Phd/YefM"/>
</dbReference>
<name>A0ABP8RZV1_9PSEU</name>
<dbReference type="InterPro" id="IPR041535">
    <property type="entry name" value="VbhA"/>
</dbReference>
<evidence type="ECO:0000256" key="2">
    <source>
        <dbReference type="RuleBase" id="RU362080"/>
    </source>
</evidence>
<comment type="similarity">
    <text evidence="1 2">Belongs to the phD/YefM antitoxin family.</text>
</comment>
<evidence type="ECO:0000313" key="5">
    <source>
        <dbReference type="Proteomes" id="UP001501598"/>
    </source>
</evidence>
<dbReference type="Gene3D" id="3.40.1620.10">
    <property type="entry name" value="YefM-like domain"/>
    <property type="match status" value="1"/>
</dbReference>
<dbReference type="SUPFAM" id="SSF143120">
    <property type="entry name" value="YefM-like"/>
    <property type="match status" value="1"/>
</dbReference>
<evidence type="ECO:0000256" key="1">
    <source>
        <dbReference type="ARBA" id="ARBA00009981"/>
    </source>
</evidence>
<protein>
    <recommendedName>
        <fullName evidence="2">Antitoxin</fullName>
    </recommendedName>
</protein>
<dbReference type="NCBIfam" id="TIGR01552">
    <property type="entry name" value="phd_fam"/>
    <property type="match status" value="1"/>
</dbReference>
<dbReference type="Pfam" id="PF18495">
    <property type="entry name" value="VbhA"/>
    <property type="match status" value="1"/>
</dbReference>
<dbReference type="InterPro" id="IPR043038">
    <property type="entry name" value="VbhA_sf"/>
</dbReference>
<dbReference type="InterPro" id="IPR033788">
    <property type="entry name" value="VbhA-like"/>
</dbReference>
<evidence type="ECO:0000259" key="3">
    <source>
        <dbReference type="Pfam" id="PF18495"/>
    </source>
</evidence>
<keyword evidence="5" id="KW-1185">Reference proteome</keyword>
<dbReference type="EMBL" id="BAABGT010000086">
    <property type="protein sequence ID" value="GAA4554822.1"/>
    <property type="molecule type" value="Genomic_DNA"/>
</dbReference>
<proteinExistence type="inferred from homology"/>
<dbReference type="InterPro" id="IPR036165">
    <property type="entry name" value="YefM-like_sf"/>
</dbReference>
<dbReference type="RefSeq" id="WP_345424387.1">
    <property type="nucleotide sequence ID" value="NZ_BAABGT010000086.1"/>
</dbReference>